<dbReference type="NCBIfam" id="TIGR02893">
    <property type="entry name" value="spore_yabQ"/>
    <property type="match status" value="1"/>
</dbReference>
<feature type="transmembrane region" description="Helical" evidence="1">
    <location>
        <begin position="68"/>
        <end position="87"/>
    </location>
</feature>
<gene>
    <name evidence="2" type="primary">yabQ</name>
    <name evidence="2" type="ORF">OEV98_17260</name>
</gene>
<keyword evidence="1" id="KW-0472">Membrane</keyword>
<dbReference type="Pfam" id="PF09578">
    <property type="entry name" value="Spore_YabQ"/>
    <property type="match status" value="1"/>
</dbReference>
<evidence type="ECO:0000313" key="3">
    <source>
        <dbReference type="Proteomes" id="UP001209318"/>
    </source>
</evidence>
<evidence type="ECO:0000313" key="2">
    <source>
        <dbReference type="EMBL" id="MCU9615278.1"/>
    </source>
</evidence>
<evidence type="ECO:0000256" key="1">
    <source>
        <dbReference type="SAM" id="Phobius"/>
    </source>
</evidence>
<keyword evidence="1" id="KW-0812">Transmembrane</keyword>
<keyword evidence="1" id="KW-1133">Transmembrane helix</keyword>
<proteinExistence type="predicted"/>
<reference evidence="2" key="1">
    <citation type="submission" date="2022-10" db="EMBL/GenBank/DDBJ databases">
        <title>Description of Fervidibacillus gen. nov. in the family Fervidibacillaceae fam. nov. with two species, Fervidibacillus albus sp. nov., and Fervidibacillus halotolerans sp. nov., isolated from tidal flat sediments.</title>
        <authorList>
            <person name="Kwon K.K."/>
            <person name="Yang S.-H."/>
        </authorList>
    </citation>
    <scope>NUCLEOTIDE SEQUENCE</scope>
    <source>
        <strain evidence="2">JCM 19140</strain>
    </source>
</reference>
<protein>
    <submittedName>
        <fullName evidence="2">Spore cortex biosynthesis protein YabQ</fullName>
    </submittedName>
</protein>
<keyword evidence="3" id="KW-1185">Reference proteome</keyword>
<organism evidence="2 3">
    <name type="scientific">Perspicuibacillus lycopersici</name>
    <dbReference type="NCBI Taxonomy" id="1325689"/>
    <lineage>
        <taxon>Bacteria</taxon>
        <taxon>Bacillati</taxon>
        <taxon>Bacillota</taxon>
        <taxon>Bacilli</taxon>
        <taxon>Bacillales</taxon>
        <taxon>Bacillaceae</taxon>
        <taxon>Perspicuibacillus</taxon>
    </lineage>
</organism>
<feature type="transmembrane region" description="Helical" evidence="1">
    <location>
        <begin position="6"/>
        <end position="27"/>
    </location>
</feature>
<dbReference type="EMBL" id="JAOUSF010000008">
    <property type="protein sequence ID" value="MCU9615278.1"/>
    <property type="molecule type" value="Genomic_DNA"/>
</dbReference>
<dbReference type="RefSeq" id="WP_263074599.1">
    <property type="nucleotide sequence ID" value="NZ_JAOUSF010000008.1"/>
</dbReference>
<dbReference type="Proteomes" id="UP001209318">
    <property type="component" value="Unassembled WGS sequence"/>
</dbReference>
<dbReference type="AlphaFoldDB" id="A0AAE3IVD1"/>
<feature type="transmembrane region" description="Helical" evidence="1">
    <location>
        <begin position="39"/>
        <end position="62"/>
    </location>
</feature>
<dbReference type="InterPro" id="IPR019074">
    <property type="entry name" value="YabQ"/>
</dbReference>
<sequence length="210" mass="25097">MSLTTQFYTMLAMIGMGSYLGAALDTYSRFLKRSKRKRWYVFINDILFWFLQGLFLFYVLFLVNNGEIRFYIFVALLCGFAAYQSLLKKLYNSILETLIQIMVNTFRFSVKLFSNIIVRPIAMLLTFLLSVLLFFWKLLLKLLQFLLKLLYWIWGVIASILAFIFHPLILFGKFLWNKLPKSFKMKGYTLFNNISNIIKWIINRFRKKNE</sequence>
<feature type="transmembrane region" description="Helical" evidence="1">
    <location>
        <begin position="116"/>
        <end position="139"/>
    </location>
</feature>
<accession>A0AAE3IVD1</accession>
<name>A0AAE3IVD1_9BACI</name>
<comment type="caution">
    <text evidence="2">The sequence shown here is derived from an EMBL/GenBank/DDBJ whole genome shotgun (WGS) entry which is preliminary data.</text>
</comment>
<feature type="transmembrane region" description="Helical" evidence="1">
    <location>
        <begin position="151"/>
        <end position="176"/>
    </location>
</feature>